<reference evidence="1" key="1">
    <citation type="submission" date="2020-04" db="EMBL/GenBank/DDBJ databases">
        <authorList>
            <person name="Chiriac C."/>
            <person name="Salcher M."/>
            <person name="Ghai R."/>
            <person name="Kavagutti S V."/>
        </authorList>
    </citation>
    <scope>NUCLEOTIDE SEQUENCE</scope>
</reference>
<evidence type="ECO:0000313" key="1">
    <source>
        <dbReference type="EMBL" id="CAB4139726.1"/>
    </source>
</evidence>
<proteinExistence type="predicted"/>
<dbReference type="EMBL" id="LR796368">
    <property type="protein sequence ID" value="CAB4139726.1"/>
    <property type="molecule type" value="Genomic_DNA"/>
</dbReference>
<sequence length="49" mass="5598">MNAAHQLFTLQDDFRQQVAALKKALDETEVELLASIARDKQNRINEVQS</sequence>
<protein>
    <submittedName>
        <fullName evidence="1">Uncharacterized protein</fullName>
    </submittedName>
</protein>
<gene>
    <name evidence="1" type="ORF">UFOVP354_2</name>
</gene>
<name>A0A6J5M3R1_9CAUD</name>
<organism evidence="1">
    <name type="scientific">uncultured Caudovirales phage</name>
    <dbReference type="NCBI Taxonomy" id="2100421"/>
    <lineage>
        <taxon>Viruses</taxon>
        <taxon>Duplodnaviria</taxon>
        <taxon>Heunggongvirae</taxon>
        <taxon>Uroviricota</taxon>
        <taxon>Caudoviricetes</taxon>
        <taxon>Peduoviridae</taxon>
        <taxon>Maltschvirus</taxon>
        <taxon>Maltschvirus maltsch</taxon>
    </lineage>
</organism>
<accession>A0A6J5M3R1</accession>